<dbReference type="EMBL" id="BARS01045228">
    <property type="protein sequence ID" value="GAG30423.1"/>
    <property type="molecule type" value="Genomic_DNA"/>
</dbReference>
<comment type="caution">
    <text evidence="1">The sequence shown here is derived from an EMBL/GenBank/DDBJ whole genome shotgun (WGS) entry which is preliminary data.</text>
</comment>
<protein>
    <submittedName>
        <fullName evidence="1">Uncharacterized protein</fullName>
    </submittedName>
</protein>
<accession>X0X198</accession>
<name>X0X198_9ZZZZ</name>
<reference evidence="1" key="1">
    <citation type="journal article" date="2014" name="Front. Microbiol.">
        <title>High frequency of phylogenetically diverse reductive dehalogenase-homologous genes in deep subseafloor sedimentary metagenomes.</title>
        <authorList>
            <person name="Kawai M."/>
            <person name="Futagami T."/>
            <person name="Toyoda A."/>
            <person name="Takaki Y."/>
            <person name="Nishi S."/>
            <person name="Hori S."/>
            <person name="Arai W."/>
            <person name="Tsubouchi T."/>
            <person name="Morono Y."/>
            <person name="Uchiyama I."/>
            <person name="Ito T."/>
            <person name="Fujiyama A."/>
            <person name="Inagaki F."/>
            <person name="Takami H."/>
        </authorList>
    </citation>
    <scope>NUCLEOTIDE SEQUENCE</scope>
    <source>
        <strain evidence="1">Expedition CK06-06</strain>
    </source>
</reference>
<sequence length="95" mass="10979">MKNLATWLNLDMNRFRCITERILPANMHEIKDAEVILGVTSDMSKEAARRHLNEEYRKWNARVTNSDPAIQTQADHMLKFIANARSEYIGSNTSD</sequence>
<gene>
    <name evidence="1" type="ORF">S01H1_68212</name>
</gene>
<dbReference type="AlphaFoldDB" id="X0X198"/>
<organism evidence="1">
    <name type="scientific">marine sediment metagenome</name>
    <dbReference type="NCBI Taxonomy" id="412755"/>
    <lineage>
        <taxon>unclassified sequences</taxon>
        <taxon>metagenomes</taxon>
        <taxon>ecological metagenomes</taxon>
    </lineage>
</organism>
<evidence type="ECO:0000313" key="1">
    <source>
        <dbReference type="EMBL" id="GAG30423.1"/>
    </source>
</evidence>
<proteinExistence type="predicted"/>